<evidence type="ECO:0000313" key="2">
    <source>
        <dbReference type="Proteomes" id="UP000574769"/>
    </source>
</evidence>
<accession>A0A7W7F0S5</accession>
<gene>
    <name evidence="1" type="ORF">GGQ96_002793</name>
</gene>
<sequence>MTTCARCGAGRWHPEIFQCLADDCELRGLTSRASADVLSPDASAVLPLVPFAGHVAAVAGEFFDDRSRDGETYSFGSEMQVGGVHAHRGTL</sequence>
<dbReference type="RefSeq" id="WP_184115687.1">
    <property type="nucleotide sequence ID" value="NZ_JACHNY010000005.1"/>
</dbReference>
<organism evidence="1 2">
    <name type="scientific">Sphingomonas abaci</name>
    <dbReference type="NCBI Taxonomy" id="237611"/>
    <lineage>
        <taxon>Bacteria</taxon>
        <taxon>Pseudomonadati</taxon>
        <taxon>Pseudomonadota</taxon>
        <taxon>Alphaproteobacteria</taxon>
        <taxon>Sphingomonadales</taxon>
        <taxon>Sphingomonadaceae</taxon>
        <taxon>Sphingomonas</taxon>
    </lineage>
</organism>
<reference evidence="1 2" key="1">
    <citation type="submission" date="2020-08" db="EMBL/GenBank/DDBJ databases">
        <title>Genomic Encyclopedia of Type Strains, Phase IV (KMG-IV): sequencing the most valuable type-strain genomes for metagenomic binning, comparative biology and taxonomic classification.</title>
        <authorList>
            <person name="Goeker M."/>
        </authorList>
    </citation>
    <scope>NUCLEOTIDE SEQUENCE [LARGE SCALE GENOMIC DNA]</scope>
    <source>
        <strain evidence="1 2">DSM 15867</strain>
    </source>
</reference>
<evidence type="ECO:0000313" key="1">
    <source>
        <dbReference type="EMBL" id="MBB4618650.1"/>
    </source>
</evidence>
<proteinExistence type="predicted"/>
<name>A0A7W7F0S5_9SPHN</name>
<dbReference type="Proteomes" id="UP000574769">
    <property type="component" value="Unassembled WGS sequence"/>
</dbReference>
<protein>
    <submittedName>
        <fullName evidence="1">Uncharacterized protein</fullName>
    </submittedName>
</protein>
<dbReference type="EMBL" id="JACHNY010000005">
    <property type="protein sequence ID" value="MBB4618650.1"/>
    <property type="molecule type" value="Genomic_DNA"/>
</dbReference>
<comment type="caution">
    <text evidence="1">The sequence shown here is derived from an EMBL/GenBank/DDBJ whole genome shotgun (WGS) entry which is preliminary data.</text>
</comment>
<dbReference type="AlphaFoldDB" id="A0A7W7F0S5"/>
<keyword evidence="2" id="KW-1185">Reference proteome</keyword>